<feature type="compositionally biased region" description="Basic and acidic residues" evidence="1">
    <location>
        <begin position="709"/>
        <end position="728"/>
    </location>
</feature>
<gene>
    <name evidence="3" type="primary">LOC107719906</name>
</gene>
<dbReference type="PANTHER" id="PTHR11477">
    <property type="entry name" value="TRANSCRIPTION FACTOR S-II ZINC FINGER DOMAIN-CONTAINING PROTEIN"/>
    <property type="match status" value="1"/>
</dbReference>
<feature type="compositionally biased region" description="Polar residues" evidence="1">
    <location>
        <begin position="420"/>
        <end position="437"/>
    </location>
</feature>
<evidence type="ECO:0000259" key="2">
    <source>
        <dbReference type="PROSITE" id="PS51321"/>
    </source>
</evidence>
<proteinExistence type="predicted"/>
<feature type="compositionally biased region" description="Low complexity" evidence="1">
    <location>
        <begin position="169"/>
        <end position="190"/>
    </location>
</feature>
<feature type="region of interest" description="Disordered" evidence="1">
    <location>
        <begin position="393"/>
        <end position="460"/>
    </location>
</feature>
<evidence type="ECO:0000256" key="1">
    <source>
        <dbReference type="SAM" id="MobiDB-lite"/>
    </source>
</evidence>
<dbReference type="GO" id="GO:0005634">
    <property type="term" value="C:nucleus"/>
    <property type="evidence" value="ECO:0007669"/>
    <property type="project" value="TreeGrafter"/>
</dbReference>
<dbReference type="SUPFAM" id="SSF57903">
    <property type="entry name" value="FYVE/PHD zinc finger"/>
    <property type="match status" value="1"/>
</dbReference>
<dbReference type="PROSITE" id="PS51321">
    <property type="entry name" value="TFIIS_CENTRAL"/>
    <property type="match status" value="1"/>
</dbReference>
<dbReference type="SMART" id="SM00510">
    <property type="entry name" value="TFS2M"/>
    <property type="match status" value="1"/>
</dbReference>
<evidence type="ECO:0000313" key="4">
    <source>
        <dbReference type="Proteomes" id="UP000472270"/>
    </source>
</evidence>
<dbReference type="Ensembl" id="ENSSRHT00000026894.1">
    <property type="protein sequence ID" value="ENSSRHP00000026116.1"/>
    <property type="gene ID" value="ENSSRHG00000013670.1"/>
</dbReference>
<dbReference type="AlphaFoldDB" id="A0A673HG40"/>
<accession>A0A673HG40</accession>
<dbReference type="GO" id="GO:0006351">
    <property type="term" value="P:DNA-templated transcription"/>
    <property type="evidence" value="ECO:0007669"/>
    <property type="project" value="InterPro"/>
</dbReference>
<feature type="region of interest" description="Disordered" evidence="1">
    <location>
        <begin position="169"/>
        <end position="214"/>
    </location>
</feature>
<dbReference type="PANTHER" id="PTHR11477:SF13">
    <property type="entry name" value="DEATH-INDUCER OBLITERATOR 1"/>
    <property type="match status" value="1"/>
</dbReference>
<feature type="region of interest" description="Disordered" evidence="1">
    <location>
        <begin position="703"/>
        <end position="734"/>
    </location>
</feature>
<protein>
    <recommendedName>
        <fullName evidence="2">TFIIS central domain-containing protein</fullName>
    </recommendedName>
</protein>
<name>A0A673HG40_9TELE</name>
<feature type="compositionally biased region" description="Basic and acidic residues" evidence="1">
    <location>
        <begin position="76"/>
        <end position="101"/>
    </location>
</feature>
<reference evidence="3" key="2">
    <citation type="submission" date="2025-09" db="UniProtKB">
        <authorList>
            <consortium name="Ensembl"/>
        </authorList>
    </citation>
    <scope>IDENTIFICATION</scope>
</reference>
<dbReference type="InterPro" id="IPR003618">
    <property type="entry name" value="TFIIS_cen_dom"/>
</dbReference>
<dbReference type="Proteomes" id="UP000472270">
    <property type="component" value="Unassembled WGS sequence"/>
</dbReference>
<dbReference type="InterPro" id="IPR036575">
    <property type="entry name" value="TFIIS_cen_dom_sf"/>
</dbReference>
<sequence length="734" mass="79762">MDEEGSSAAAMTRSWGFRRSTLARREFMQAVGSVDSSPPIQRRRGRGRGADESGRTPVASKRGRGRAPALTPAGDRSSENEARETVPCEERLSEGVPSDRAEDSDDLNLQEIRKRAVARKLQELKHDDDAAAKGTEDIDVGLSLLMEPAEIVSEDTDITSGGGKVCSSTATGAGGTSVAAAGAREATAGGRAEEDHELAEEEQEEFSENSKEDTERMNPDAVCCTCQQGHSNRLMICCDCVGVAETCAHLLQRNREYACPSCSDDWDATRTNGPSEKHEIDSTCVIEQPVEEEIKAEEKAALPKCIGPGCSNDSLPESVYCGHQCIVRHAAAAMKSLSEPKIETKPADPPLKSEKRSFLAKLFKVKISKTPAQEERVSKQELDEESLCSATVIEPVQSATPSSPAPEYKPTVKEKDEVECSTSQPSDLTPDVSSSEKTPAAPLIKKSTPGRAKKTMPGSPRLELLKGALSKSPLSIPKKPCESKAPVESSKAAEVVPCGPWAEEPAVAPHASPLLMRQSIRRSLSTVLCSRFSQSNDLKISESEIEKMAVDMEKEMFNMCYTTDEEYKNKYQYLVLTLKEPQNKELCHQVLKGNMPSVKLIQLSQQEESAADPLLQISMKKESSLFSEDVEEPAAPPEKVMSVDTTTSPSATTPSEEKSSLKLPQAKEISLGAPDVTSCMLKDTTAEHKRHLFDLNCRICTGQVSTDDPETKKPKMTMTKDETEKEKSSGVVHV</sequence>
<feature type="domain" description="TFIIS central" evidence="2">
    <location>
        <begin position="516"/>
        <end position="636"/>
    </location>
</feature>
<keyword evidence="4" id="KW-1185">Reference proteome</keyword>
<dbReference type="InterPro" id="IPR011011">
    <property type="entry name" value="Znf_FYVE_PHD"/>
</dbReference>
<organism evidence="3 4">
    <name type="scientific">Sinocyclocheilus rhinocerous</name>
    <dbReference type="NCBI Taxonomy" id="307959"/>
    <lineage>
        <taxon>Eukaryota</taxon>
        <taxon>Metazoa</taxon>
        <taxon>Chordata</taxon>
        <taxon>Craniata</taxon>
        <taxon>Vertebrata</taxon>
        <taxon>Euteleostomi</taxon>
        <taxon>Actinopterygii</taxon>
        <taxon>Neopterygii</taxon>
        <taxon>Teleostei</taxon>
        <taxon>Ostariophysi</taxon>
        <taxon>Cypriniformes</taxon>
        <taxon>Cyprinidae</taxon>
        <taxon>Cyprininae</taxon>
        <taxon>Sinocyclocheilus</taxon>
    </lineage>
</organism>
<dbReference type="Gene3D" id="1.10.472.30">
    <property type="entry name" value="Transcription elongation factor S-II, central domain"/>
    <property type="match status" value="1"/>
</dbReference>
<reference evidence="3" key="1">
    <citation type="submission" date="2025-08" db="UniProtKB">
        <authorList>
            <consortium name="Ensembl"/>
        </authorList>
    </citation>
    <scope>IDENTIFICATION</scope>
</reference>
<feature type="compositionally biased region" description="Low complexity" evidence="1">
    <location>
        <begin position="645"/>
        <end position="654"/>
    </location>
</feature>
<feature type="compositionally biased region" description="Acidic residues" evidence="1">
    <location>
        <begin position="195"/>
        <end position="207"/>
    </location>
</feature>
<feature type="region of interest" description="Disordered" evidence="1">
    <location>
        <begin position="625"/>
        <end position="662"/>
    </location>
</feature>
<evidence type="ECO:0000313" key="3">
    <source>
        <dbReference type="Ensembl" id="ENSSRHP00000026116.1"/>
    </source>
</evidence>
<dbReference type="SUPFAM" id="SSF46942">
    <property type="entry name" value="Elongation factor TFIIS domain 2"/>
    <property type="match status" value="1"/>
</dbReference>
<feature type="region of interest" description="Disordered" evidence="1">
    <location>
        <begin position="29"/>
        <end position="107"/>
    </location>
</feature>
<dbReference type="Pfam" id="PF07500">
    <property type="entry name" value="TFIIS_M"/>
    <property type="match status" value="1"/>
</dbReference>